<proteinExistence type="predicted"/>
<dbReference type="Proteomes" id="UP001056120">
    <property type="component" value="Linkage Group LG08"/>
</dbReference>
<gene>
    <name evidence="1" type="ORF">L1987_23579</name>
</gene>
<evidence type="ECO:0000313" key="2">
    <source>
        <dbReference type="Proteomes" id="UP001056120"/>
    </source>
</evidence>
<protein>
    <submittedName>
        <fullName evidence="1">Uncharacterized protein</fullName>
    </submittedName>
</protein>
<evidence type="ECO:0000313" key="1">
    <source>
        <dbReference type="EMBL" id="KAI3807646.1"/>
    </source>
</evidence>
<accession>A0ACB9IJI2</accession>
<dbReference type="EMBL" id="CM042025">
    <property type="protein sequence ID" value="KAI3807646.1"/>
    <property type="molecule type" value="Genomic_DNA"/>
</dbReference>
<keyword evidence="2" id="KW-1185">Reference proteome</keyword>
<organism evidence="1 2">
    <name type="scientific">Smallanthus sonchifolius</name>
    <dbReference type="NCBI Taxonomy" id="185202"/>
    <lineage>
        <taxon>Eukaryota</taxon>
        <taxon>Viridiplantae</taxon>
        <taxon>Streptophyta</taxon>
        <taxon>Embryophyta</taxon>
        <taxon>Tracheophyta</taxon>
        <taxon>Spermatophyta</taxon>
        <taxon>Magnoliopsida</taxon>
        <taxon>eudicotyledons</taxon>
        <taxon>Gunneridae</taxon>
        <taxon>Pentapetalae</taxon>
        <taxon>asterids</taxon>
        <taxon>campanulids</taxon>
        <taxon>Asterales</taxon>
        <taxon>Asteraceae</taxon>
        <taxon>Asteroideae</taxon>
        <taxon>Heliantheae alliance</taxon>
        <taxon>Millerieae</taxon>
        <taxon>Smallanthus</taxon>
    </lineage>
</organism>
<comment type="caution">
    <text evidence="1">The sequence shown here is derived from an EMBL/GenBank/DDBJ whole genome shotgun (WGS) entry which is preliminary data.</text>
</comment>
<reference evidence="2" key="1">
    <citation type="journal article" date="2022" name="Mol. Ecol. Resour.">
        <title>The genomes of chicory, endive, great burdock and yacon provide insights into Asteraceae palaeo-polyploidization history and plant inulin production.</title>
        <authorList>
            <person name="Fan W."/>
            <person name="Wang S."/>
            <person name="Wang H."/>
            <person name="Wang A."/>
            <person name="Jiang F."/>
            <person name="Liu H."/>
            <person name="Zhao H."/>
            <person name="Xu D."/>
            <person name="Zhang Y."/>
        </authorList>
    </citation>
    <scope>NUCLEOTIDE SEQUENCE [LARGE SCALE GENOMIC DNA]</scope>
    <source>
        <strain evidence="2">cv. Yunnan</strain>
    </source>
</reference>
<sequence>MYFFRDSTCSQGTSSSPTLFFIHEIPYYIIARKCFAHFYTWKGRRLNFEDVRLHRVGLTVAYRLQSALNGGRSSQFVGDEECIQECHVEDVGHAFNKKKVKWNFNSVDMDAPSYSIGLTQDEPIAGEVQEAEEDSNKNKGEGTLDIVDFGGPSYSSGLKVDEQEFGNKKDEGDIKKKEELNKRPAFSMLNAFVKLGYHSKRNKEVQKIGITKSY</sequence>
<name>A0ACB9IJI2_9ASTR</name>
<reference evidence="1 2" key="2">
    <citation type="journal article" date="2022" name="Mol. Ecol. Resour.">
        <title>The genomes of chicory, endive, great burdock and yacon provide insights into Asteraceae paleo-polyploidization history and plant inulin production.</title>
        <authorList>
            <person name="Fan W."/>
            <person name="Wang S."/>
            <person name="Wang H."/>
            <person name="Wang A."/>
            <person name="Jiang F."/>
            <person name="Liu H."/>
            <person name="Zhao H."/>
            <person name="Xu D."/>
            <person name="Zhang Y."/>
        </authorList>
    </citation>
    <scope>NUCLEOTIDE SEQUENCE [LARGE SCALE GENOMIC DNA]</scope>
    <source>
        <strain evidence="2">cv. Yunnan</strain>
        <tissue evidence="1">Leaves</tissue>
    </source>
</reference>